<gene>
    <name evidence="2" type="primary">eutP</name>
    <name evidence="2" type="ORF">GC105_06935</name>
</gene>
<dbReference type="PANTHER" id="PTHR40453">
    <property type="entry name" value="PROTEIN YOEF"/>
    <property type="match status" value="1"/>
</dbReference>
<evidence type="ECO:0000313" key="2">
    <source>
        <dbReference type="EMBL" id="MPW25520.1"/>
    </source>
</evidence>
<dbReference type="AlphaFoldDB" id="A0A6A7K7W8"/>
<comment type="caution">
    <text evidence="2">The sequence shown here is derived from an EMBL/GenBank/DDBJ whole genome shotgun (WGS) entry which is preliminary data.</text>
</comment>
<evidence type="ECO:0000256" key="1">
    <source>
        <dbReference type="PIRNR" id="PIRNR036409"/>
    </source>
</evidence>
<dbReference type="InterPro" id="IPR012381">
    <property type="entry name" value="EutP_PduV"/>
</dbReference>
<dbReference type="Pfam" id="PF10662">
    <property type="entry name" value="PduV-EutP"/>
    <property type="match status" value="1"/>
</dbReference>
<comment type="similarity">
    <text evidence="1">Belongs to the EutP/PduV family.</text>
</comment>
<protein>
    <submittedName>
        <fullName evidence="2">EutP/PduV family microcompartment system protein</fullName>
    </submittedName>
</protein>
<sequence length="145" mass="16263">MKKLMLIGKTGSGKTTLYQRLASRNLKYEKTQAIEFHNHIIDTPGEYLENRRYYSALQVTSTGADVVALVLDCKDKSSSYPPGFASMFNKPTVGIISKIDLIGNDDDYHRAEKSLRLSGIDQIFKISSLNNQGVENLIKFLQSVE</sequence>
<dbReference type="NCBIfam" id="TIGR02528">
    <property type="entry name" value="EutP"/>
    <property type="match status" value="1"/>
</dbReference>
<dbReference type="CDD" id="cd00882">
    <property type="entry name" value="Ras_like_GTPase"/>
    <property type="match status" value="1"/>
</dbReference>
<dbReference type="EMBL" id="WHNX01000008">
    <property type="protein sequence ID" value="MPW25520.1"/>
    <property type="molecule type" value="Genomic_DNA"/>
</dbReference>
<dbReference type="Proteomes" id="UP000440004">
    <property type="component" value="Unassembled WGS sequence"/>
</dbReference>
<accession>A0A6A7K7W8</accession>
<dbReference type="InterPro" id="IPR027417">
    <property type="entry name" value="P-loop_NTPase"/>
</dbReference>
<organism evidence="2 3">
    <name type="scientific">Alkalibaculum sporogenes</name>
    <dbReference type="NCBI Taxonomy" id="2655001"/>
    <lineage>
        <taxon>Bacteria</taxon>
        <taxon>Bacillati</taxon>
        <taxon>Bacillota</taxon>
        <taxon>Clostridia</taxon>
        <taxon>Eubacteriales</taxon>
        <taxon>Eubacteriaceae</taxon>
        <taxon>Alkalibaculum</taxon>
    </lineage>
</organism>
<reference evidence="2 3" key="1">
    <citation type="submission" date="2019-10" db="EMBL/GenBank/DDBJ databases">
        <title>Alkalibaculum tamaniensis sp.nov., a new alkaliphilic acetogen, isolated on methoxylated aromatics from a mud volcano.</title>
        <authorList>
            <person name="Khomyakova M.A."/>
            <person name="Merkel A.Y."/>
            <person name="Bonch-Osmolovskaya E.A."/>
            <person name="Slobodkin A.I."/>
        </authorList>
    </citation>
    <scope>NUCLEOTIDE SEQUENCE [LARGE SCALE GENOMIC DNA]</scope>
    <source>
        <strain evidence="2 3">M08DMB</strain>
    </source>
</reference>
<dbReference type="GO" id="GO:0005524">
    <property type="term" value="F:ATP binding"/>
    <property type="evidence" value="ECO:0007669"/>
    <property type="project" value="UniProtKB-UniRule"/>
</dbReference>
<dbReference type="Gene3D" id="3.40.50.300">
    <property type="entry name" value="P-loop containing nucleotide triphosphate hydrolases"/>
    <property type="match status" value="1"/>
</dbReference>
<keyword evidence="3" id="KW-1185">Reference proteome</keyword>
<dbReference type="SUPFAM" id="SSF52540">
    <property type="entry name" value="P-loop containing nucleoside triphosphate hydrolases"/>
    <property type="match status" value="1"/>
</dbReference>
<dbReference type="PANTHER" id="PTHR40453:SF1">
    <property type="entry name" value="PROTEIN YOEF"/>
    <property type="match status" value="1"/>
</dbReference>
<evidence type="ECO:0000313" key="3">
    <source>
        <dbReference type="Proteomes" id="UP000440004"/>
    </source>
</evidence>
<dbReference type="GO" id="GO:0006576">
    <property type="term" value="P:biogenic amine metabolic process"/>
    <property type="evidence" value="ECO:0007669"/>
    <property type="project" value="InterPro"/>
</dbReference>
<keyword evidence="1" id="KW-0547">Nucleotide-binding</keyword>
<proteinExistence type="inferred from homology"/>
<dbReference type="PIRSF" id="PIRSF036409">
    <property type="entry name" value="EutP_PduV"/>
    <property type="match status" value="1"/>
</dbReference>
<name>A0A6A7K7W8_9FIRM</name>